<dbReference type="PANTHER" id="PTHR30246:SF1">
    <property type="entry name" value="2-DEHYDRO-3-DEOXY-6-PHOSPHOGALACTONATE ALDOLASE-RELATED"/>
    <property type="match status" value="1"/>
</dbReference>
<gene>
    <name evidence="6" type="ORF">DB32_007877</name>
</gene>
<evidence type="ECO:0000256" key="5">
    <source>
        <dbReference type="ARBA" id="ARBA00023277"/>
    </source>
</evidence>
<dbReference type="InterPro" id="IPR013785">
    <property type="entry name" value="Aldolase_TIM"/>
</dbReference>
<keyword evidence="5" id="KW-0119">Carbohydrate metabolism</keyword>
<accession>A0A0F6YN04</accession>
<dbReference type="SUPFAM" id="SSF51569">
    <property type="entry name" value="Aldolase"/>
    <property type="match status" value="1"/>
</dbReference>
<evidence type="ECO:0000313" key="6">
    <source>
        <dbReference type="EMBL" id="AKF10728.1"/>
    </source>
</evidence>
<evidence type="ECO:0000313" key="7">
    <source>
        <dbReference type="Proteomes" id="UP000034883"/>
    </source>
</evidence>
<evidence type="ECO:0000256" key="4">
    <source>
        <dbReference type="ARBA" id="ARBA00023239"/>
    </source>
</evidence>
<reference evidence="6 7" key="1">
    <citation type="submission" date="2015-03" db="EMBL/GenBank/DDBJ databases">
        <title>Genome assembly of Sandaracinus amylolyticus DSM 53668.</title>
        <authorList>
            <person name="Sharma G."/>
            <person name="Subramanian S."/>
        </authorList>
    </citation>
    <scope>NUCLEOTIDE SEQUENCE [LARGE SCALE GENOMIC DNA]</scope>
    <source>
        <strain evidence="6 7">DSM 53668</strain>
    </source>
</reference>
<name>A0A0F6YN04_9BACT</name>
<dbReference type="GO" id="GO:0016829">
    <property type="term" value="F:lyase activity"/>
    <property type="evidence" value="ECO:0007669"/>
    <property type="project" value="UniProtKB-KW"/>
</dbReference>
<keyword evidence="7" id="KW-1185">Reference proteome</keyword>
<comment type="pathway">
    <text evidence="1">Carbohydrate acid metabolism.</text>
</comment>
<organism evidence="6 7">
    <name type="scientific">Sandaracinus amylolyticus</name>
    <dbReference type="NCBI Taxonomy" id="927083"/>
    <lineage>
        <taxon>Bacteria</taxon>
        <taxon>Pseudomonadati</taxon>
        <taxon>Myxococcota</taxon>
        <taxon>Polyangia</taxon>
        <taxon>Polyangiales</taxon>
        <taxon>Sandaracinaceae</taxon>
        <taxon>Sandaracinus</taxon>
    </lineage>
</organism>
<dbReference type="Pfam" id="PF01081">
    <property type="entry name" value="Aldolase"/>
    <property type="match status" value="1"/>
</dbReference>
<dbReference type="STRING" id="927083.DB32_007877"/>
<protein>
    <submittedName>
        <fullName evidence="6">4-hydroxy-2-oxoglutarate aldolase</fullName>
    </submittedName>
</protein>
<keyword evidence="4" id="KW-0456">Lyase</keyword>
<dbReference type="Gene3D" id="3.20.20.70">
    <property type="entry name" value="Aldolase class I"/>
    <property type="match status" value="1"/>
</dbReference>
<comment type="similarity">
    <text evidence="2">Belongs to the KHG/KDPG aldolase family.</text>
</comment>
<dbReference type="AlphaFoldDB" id="A0A0F6YN04"/>
<dbReference type="CDD" id="cd00452">
    <property type="entry name" value="KDPG_aldolase"/>
    <property type="match status" value="1"/>
</dbReference>
<proteinExistence type="inferred from homology"/>
<dbReference type="RefSeq" id="WP_053237672.1">
    <property type="nucleotide sequence ID" value="NZ_CP011125.1"/>
</dbReference>
<evidence type="ECO:0000256" key="1">
    <source>
        <dbReference type="ARBA" id="ARBA00004761"/>
    </source>
</evidence>
<dbReference type="Proteomes" id="UP000034883">
    <property type="component" value="Chromosome"/>
</dbReference>
<dbReference type="InterPro" id="IPR000887">
    <property type="entry name" value="Aldlse_KDPG_KHG"/>
</dbReference>
<dbReference type="OrthoDB" id="9805177at2"/>
<evidence type="ECO:0000256" key="2">
    <source>
        <dbReference type="ARBA" id="ARBA00006906"/>
    </source>
</evidence>
<dbReference type="KEGG" id="samy:DB32_007877"/>
<dbReference type="PANTHER" id="PTHR30246">
    <property type="entry name" value="2-KETO-3-DEOXY-6-PHOSPHOGLUCONATE ALDOLASE"/>
    <property type="match status" value="1"/>
</dbReference>
<dbReference type="EMBL" id="CP011125">
    <property type="protein sequence ID" value="AKF10728.1"/>
    <property type="molecule type" value="Genomic_DNA"/>
</dbReference>
<sequence>MSDPLDLLREKRLAAIVQAPERAALIARAEAAARGGITLLALPVSVPFVAEIAAEIADRTDAMVGLCEVVESEHLNVALAAGAEWVISPVFDAELIAACRQRGLGIVPSVATPSELLAASRAHEGPIAIYPAGALGGLDYVQRLARVRPSVPLVAAGGIGPDNGPQYLEVGAAAIIVDVGLFPAENDPASQEIIAVRASALVEMCGLAQPGMRASRP</sequence>
<comment type="subunit">
    <text evidence="3">Homotrimer.</text>
</comment>
<evidence type="ECO:0000256" key="3">
    <source>
        <dbReference type="ARBA" id="ARBA00011233"/>
    </source>
</evidence>